<keyword evidence="3" id="KW-1185">Reference proteome</keyword>
<dbReference type="AlphaFoldDB" id="A0A6A6S050"/>
<name>A0A6A6S050_9PLEO</name>
<evidence type="ECO:0000313" key="2">
    <source>
        <dbReference type="EMBL" id="KAF2640885.1"/>
    </source>
</evidence>
<dbReference type="EMBL" id="MU006784">
    <property type="protein sequence ID" value="KAF2640885.1"/>
    <property type="molecule type" value="Genomic_DNA"/>
</dbReference>
<evidence type="ECO:0000256" key="1">
    <source>
        <dbReference type="SAM" id="MobiDB-lite"/>
    </source>
</evidence>
<sequence>MLVKPASECQNYRQAEASTIGRRLTWGRLYSPAQLRHAIFGSMLLQGFGRLQWLARTTGDKTSLQPRQIQAFFDAVTPLLLPSAFEQHPENVHSPLQQRKVSPYSKTRPLVSRCQTVQLACPSSSNLYAHICNYHHSPKTHRTPASQYASANCLYAAARRRTQSSIIVPHRSALSFAALLRVIPMPAIYRSTIQYQTLSNGGRRDIKARSGMDFSINAQCNWPFSNHQSIRIPQHHDEPPPRTCTQARGDTTSCGTASPCLLTLAPVCQLL</sequence>
<protein>
    <submittedName>
        <fullName evidence="2">Uncharacterized protein</fullName>
    </submittedName>
</protein>
<dbReference type="Proteomes" id="UP000799753">
    <property type="component" value="Unassembled WGS sequence"/>
</dbReference>
<gene>
    <name evidence="2" type="ORF">P280DRAFT_331759</name>
</gene>
<proteinExistence type="predicted"/>
<evidence type="ECO:0000313" key="3">
    <source>
        <dbReference type="Proteomes" id="UP000799753"/>
    </source>
</evidence>
<reference evidence="2" key="1">
    <citation type="journal article" date="2020" name="Stud. Mycol.">
        <title>101 Dothideomycetes genomes: a test case for predicting lifestyles and emergence of pathogens.</title>
        <authorList>
            <person name="Haridas S."/>
            <person name="Albert R."/>
            <person name="Binder M."/>
            <person name="Bloem J."/>
            <person name="Labutti K."/>
            <person name="Salamov A."/>
            <person name="Andreopoulos B."/>
            <person name="Baker S."/>
            <person name="Barry K."/>
            <person name="Bills G."/>
            <person name="Bluhm B."/>
            <person name="Cannon C."/>
            <person name="Castanera R."/>
            <person name="Culley D."/>
            <person name="Daum C."/>
            <person name="Ezra D."/>
            <person name="Gonzalez J."/>
            <person name="Henrissat B."/>
            <person name="Kuo A."/>
            <person name="Liang C."/>
            <person name="Lipzen A."/>
            <person name="Lutzoni F."/>
            <person name="Magnuson J."/>
            <person name="Mondo S."/>
            <person name="Nolan M."/>
            <person name="Ohm R."/>
            <person name="Pangilinan J."/>
            <person name="Park H.-J."/>
            <person name="Ramirez L."/>
            <person name="Alfaro M."/>
            <person name="Sun H."/>
            <person name="Tritt A."/>
            <person name="Yoshinaga Y."/>
            <person name="Zwiers L.-H."/>
            <person name="Turgeon B."/>
            <person name="Goodwin S."/>
            <person name="Spatafora J."/>
            <person name="Crous P."/>
            <person name="Grigoriev I."/>
        </authorList>
    </citation>
    <scope>NUCLEOTIDE SEQUENCE</scope>
    <source>
        <strain evidence="2">CBS 473.64</strain>
    </source>
</reference>
<organism evidence="2 3">
    <name type="scientific">Massarina eburnea CBS 473.64</name>
    <dbReference type="NCBI Taxonomy" id="1395130"/>
    <lineage>
        <taxon>Eukaryota</taxon>
        <taxon>Fungi</taxon>
        <taxon>Dikarya</taxon>
        <taxon>Ascomycota</taxon>
        <taxon>Pezizomycotina</taxon>
        <taxon>Dothideomycetes</taxon>
        <taxon>Pleosporomycetidae</taxon>
        <taxon>Pleosporales</taxon>
        <taxon>Massarineae</taxon>
        <taxon>Massarinaceae</taxon>
        <taxon>Massarina</taxon>
    </lineage>
</organism>
<accession>A0A6A6S050</accession>
<feature type="region of interest" description="Disordered" evidence="1">
    <location>
        <begin position="230"/>
        <end position="249"/>
    </location>
</feature>